<keyword evidence="3" id="KW-1185">Reference proteome</keyword>
<evidence type="ECO:0000313" key="3">
    <source>
        <dbReference type="Proteomes" id="UP000009231"/>
    </source>
</evidence>
<gene>
    <name evidence="2" type="ordered locus">MSWAN_1130</name>
</gene>
<dbReference type="EMBL" id="CP002772">
    <property type="protein sequence ID" value="AEG18149.1"/>
    <property type="molecule type" value="Genomic_DNA"/>
</dbReference>
<reference evidence="2 3" key="1">
    <citation type="journal article" date="2014" name="Int. J. Syst. Evol. Microbiol.">
        <title>Methanobacterium paludis sp. nov. and a novel strain of Methanobacterium lacus isolated from northern peatlands.</title>
        <authorList>
            <person name="Cadillo-Quiroz H."/>
            <person name="Brauer S.L."/>
            <person name="Goodson N."/>
            <person name="Yavitt J.B."/>
            <person name="Zinder S.H."/>
        </authorList>
    </citation>
    <scope>NUCLEOTIDE SEQUENCE [LARGE SCALE GENOMIC DNA]</scope>
    <source>
        <strain evidence="3">DSM 25820 / JCM 18151 / SWAN1</strain>
    </source>
</reference>
<feature type="transmembrane region" description="Helical" evidence="1">
    <location>
        <begin position="59"/>
        <end position="82"/>
    </location>
</feature>
<evidence type="ECO:0000256" key="1">
    <source>
        <dbReference type="SAM" id="Phobius"/>
    </source>
</evidence>
<keyword evidence="1" id="KW-1133">Transmembrane helix</keyword>
<feature type="transmembrane region" description="Helical" evidence="1">
    <location>
        <begin position="12"/>
        <end position="29"/>
    </location>
</feature>
<feature type="transmembrane region" description="Helical" evidence="1">
    <location>
        <begin position="35"/>
        <end position="52"/>
    </location>
</feature>
<name>F6D4U0_METPW</name>
<organism evidence="2 3">
    <name type="scientific">Methanobacterium paludis (strain DSM 25820 / JCM 18151 / SWAN1)</name>
    <dbReference type="NCBI Taxonomy" id="868131"/>
    <lineage>
        <taxon>Archaea</taxon>
        <taxon>Methanobacteriati</taxon>
        <taxon>Methanobacteriota</taxon>
        <taxon>Methanomada group</taxon>
        <taxon>Methanobacteria</taxon>
        <taxon>Methanobacteriales</taxon>
        <taxon>Methanobacteriaceae</taxon>
        <taxon>Methanobacterium</taxon>
    </lineage>
</organism>
<evidence type="ECO:0000313" key="2">
    <source>
        <dbReference type="EMBL" id="AEG18149.1"/>
    </source>
</evidence>
<dbReference type="KEGG" id="mew:MSWAN_1130"/>
<dbReference type="AlphaFoldDB" id="F6D4U0"/>
<dbReference type="HOGENOM" id="CLU_2504995_0_0_2"/>
<keyword evidence="1" id="KW-0472">Membrane</keyword>
<proteinExistence type="predicted"/>
<accession>F6D4U0</accession>
<protein>
    <submittedName>
        <fullName evidence="2">Uncharacterized protein</fullName>
    </submittedName>
</protein>
<sequence length="85" mass="9834">MKHLNTKFNLNGSVISVASLTFMFITVKLYDFGSYVLWIPSLLTGLYIGLELRNKPNFLLNFIATFFISLLISIIVLFQLFIRLR</sequence>
<keyword evidence="1" id="KW-0812">Transmembrane</keyword>
<dbReference type="Proteomes" id="UP000009231">
    <property type="component" value="Chromosome"/>
</dbReference>